<feature type="region of interest" description="Disordered" evidence="2">
    <location>
        <begin position="304"/>
        <end position="332"/>
    </location>
</feature>
<evidence type="ECO:0000256" key="1">
    <source>
        <dbReference type="ARBA" id="ARBA00022448"/>
    </source>
</evidence>
<evidence type="ECO:0000313" key="3">
    <source>
        <dbReference type="EMBL" id="KAG8380247.1"/>
    </source>
</evidence>
<dbReference type="PANTHER" id="PTHR21426:SF12">
    <property type="entry name" value="EXOCYST COMPLEX COMPONENT 8"/>
    <property type="match status" value="1"/>
</dbReference>
<evidence type="ECO:0000256" key="2">
    <source>
        <dbReference type="SAM" id="MobiDB-lite"/>
    </source>
</evidence>
<evidence type="ECO:0000313" key="4">
    <source>
        <dbReference type="Proteomes" id="UP000826271"/>
    </source>
</evidence>
<dbReference type="EMBL" id="WHWC01000007">
    <property type="protein sequence ID" value="KAG8380247.1"/>
    <property type="molecule type" value="Genomic_DNA"/>
</dbReference>
<dbReference type="GO" id="GO:0006893">
    <property type="term" value="P:Golgi to plasma membrane transport"/>
    <property type="evidence" value="ECO:0007669"/>
    <property type="project" value="TreeGrafter"/>
</dbReference>
<dbReference type="Proteomes" id="UP000826271">
    <property type="component" value="Unassembled WGS sequence"/>
</dbReference>
<reference evidence="3" key="1">
    <citation type="submission" date="2019-10" db="EMBL/GenBank/DDBJ databases">
        <authorList>
            <person name="Zhang R."/>
            <person name="Pan Y."/>
            <person name="Wang J."/>
            <person name="Ma R."/>
            <person name="Yu S."/>
        </authorList>
    </citation>
    <scope>NUCLEOTIDE SEQUENCE</scope>
    <source>
        <strain evidence="3">LA-IB0</strain>
        <tissue evidence="3">Leaf</tissue>
    </source>
</reference>
<dbReference type="GO" id="GO:0000145">
    <property type="term" value="C:exocyst"/>
    <property type="evidence" value="ECO:0007669"/>
    <property type="project" value="InterPro"/>
</dbReference>
<dbReference type="InterPro" id="IPR033961">
    <property type="entry name" value="Exo84"/>
</dbReference>
<feature type="compositionally biased region" description="Low complexity" evidence="2">
    <location>
        <begin position="313"/>
        <end position="332"/>
    </location>
</feature>
<protein>
    <submittedName>
        <fullName evidence="3">Uncharacterized protein</fullName>
    </submittedName>
</protein>
<name>A0AAV6XI24_9LAMI</name>
<gene>
    <name evidence="3" type="ORF">BUALT_Bualt07G0173400</name>
</gene>
<sequence length="332" mass="37497">MVTSTIRDPVASALQESRCLGTWNNQGCPQDRSRRCVCCKAFSDIKSGLRLSAGLHCGVVQLDMLQWASLALFRASSPIRKWRIHMGLLPVGVYYSDVTGACWLHWLRSCVEFFEDVGPLLSMHLGSKTLDGLFQVFNSYVNMLIKALPASMEEEANFEADELLPRAAMKLSPLNQANYKDDSRRRPMDRQKPSYFTEEGDSYLTADMYINMDGTVDEIDWLPSSIFQRAEMFVGRERFATLLLMRLTETVILWLSEDQTFWDDIEEGPRPLGPLVYNSVLPEDDWFNEVCQDAIERLSGKPRLANGERDLNSPTASVSAQSISSIRSHGSS</sequence>
<dbReference type="AlphaFoldDB" id="A0AAV6XI24"/>
<dbReference type="GO" id="GO:0008104">
    <property type="term" value="P:intracellular protein localization"/>
    <property type="evidence" value="ECO:0007669"/>
    <property type="project" value="TreeGrafter"/>
</dbReference>
<keyword evidence="4" id="KW-1185">Reference proteome</keyword>
<keyword evidence="1" id="KW-0813">Transport</keyword>
<dbReference type="PANTHER" id="PTHR21426">
    <property type="entry name" value="EXOCYST COMPLEX COMPONENT 8"/>
    <property type="match status" value="1"/>
</dbReference>
<organism evidence="3 4">
    <name type="scientific">Buddleja alternifolia</name>
    <dbReference type="NCBI Taxonomy" id="168488"/>
    <lineage>
        <taxon>Eukaryota</taxon>
        <taxon>Viridiplantae</taxon>
        <taxon>Streptophyta</taxon>
        <taxon>Embryophyta</taxon>
        <taxon>Tracheophyta</taxon>
        <taxon>Spermatophyta</taxon>
        <taxon>Magnoliopsida</taxon>
        <taxon>eudicotyledons</taxon>
        <taxon>Gunneridae</taxon>
        <taxon>Pentapetalae</taxon>
        <taxon>asterids</taxon>
        <taxon>lamiids</taxon>
        <taxon>Lamiales</taxon>
        <taxon>Scrophulariaceae</taxon>
        <taxon>Buddlejeae</taxon>
        <taxon>Buddleja</taxon>
    </lineage>
</organism>
<comment type="caution">
    <text evidence="3">The sequence shown here is derived from an EMBL/GenBank/DDBJ whole genome shotgun (WGS) entry which is preliminary data.</text>
</comment>
<proteinExistence type="predicted"/>
<dbReference type="GO" id="GO:0006887">
    <property type="term" value="P:exocytosis"/>
    <property type="evidence" value="ECO:0007669"/>
    <property type="project" value="InterPro"/>
</dbReference>
<accession>A0AAV6XI24</accession>